<feature type="region of interest" description="Disordered" evidence="1">
    <location>
        <begin position="784"/>
        <end position="1099"/>
    </location>
</feature>
<feature type="compositionally biased region" description="Polar residues" evidence="1">
    <location>
        <begin position="816"/>
        <end position="825"/>
    </location>
</feature>
<dbReference type="Pfam" id="PF00498">
    <property type="entry name" value="FHA"/>
    <property type="match status" value="1"/>
</dbReference>
<dbReference type="PANTHER" id="PTHR15715">
    <property type="entry name" value="CENTROSOMAL PROTEIN OF 170 KDA"/>
    <property type="match status" value="1"/>
</dbReference>
<evidence type="ECO:0000256" key="1">
    <source>
        <dbReference type="SAM" id="MobiDB-lite"/>
    </source>
</evidence>
<feature type="compositionally biased region" description="Polar residues" evidence="1">
    <location>
        <begin position="995"/>
        <end position="1028"/>
    </location>
</feature>
<feature type="compositionally biased region" description="Polar residues" evidence="1">
    <location>
        <begin position="1194"/>
        <end position="1212"/>
    </location>
</feature>
<feature type="region of interest" description="Disordered" evidence="1">
    <location>
        <begin position="1137"/>
        <end position="1262"/>
    </location>
</feature>
<dbReference type="Proteomes" id="UP000515154">
    <property type="component" value="Linkage group LG20"/>
</dbReference>
<feature type="compositionally biased region" description="Low complexity" evidence="1">
    <location>
        <begin position="854"/>
        <end position="865"/>
    </location>
</feature>
<dbReference type="SUPFAM" id="SSF49879">
    <property type="entry name" value="SMAD/FHA domain"/>
    <property type="match status" value="1"/>
</dbReference>
<feature type="compositionally biased region" description="Polar residues" evidence="1">
    <location>
        <begin position="206"/>
        <end position="217"/>
    </location>
</feature>
<feature type="region of interest" description="Disordered" evidence="1">
    <location>
        <begin position="333"/>
        <end position="374"/>
    </location>
</feature>
<feature type="compositionally biased region" description="Polar residues" evidence="1">
    <location>
        <begin position="286"/>
        <end position="301"/>
    </location>
</feature>
<proteinExistence type="predicted"/>
<name>A0A7E6FIX4_9MOLL</name>
<sequence>MSEDKEKYLSPEWCMVDDQGQRYMLPKTMIFMGHEECDFIIEGSSVDKRHAVVTFDHYLNKFKIKDLSTIHGTFINDVRIPEQEYITLEEKYTIRLGFSQSVYYIEQVFDTPYNVEEENGSPDKITTWPSNSHETMDEVDLAYYGMSFNPYSYNPETVNQEAPNHEEFEEQQRSNGNLQQNYESSYNGYISNDPNHTWPRKRRPKSWTSQSNYSSQLAEEKKRSSYHVESTVDAEQDYLNSIPPSIMKPSHSTLGNLQSQNNNLSYTKSDFVSMEGVPSAPEKTQPPVSHNNQISVKSPSYSEAGGANENNTYRTRNDITRIKKVTPLYGQPSWWGEPDIVENDPVDSSNSSQNQKKKCNDSETSDKPTKPGNLAVYNLQTDTSHNLEKYKNDPKYACTYMEISHRDFELENNSACRGSLSSSISKDSLVSHDSRKGSLEISSDHGKKQSSSERELSVEKTEPVNKVADAGGTAFTVEIGEQKPRKWNSLSEFMPSKIRRSFRERSERAMKQSTKDGTAPKFVEADSPPEQAKDGEILGEKGKAKTPKASQSSEGEEENHSKERKVMENNKISPSSFQTYKPASHQNDNEEISPPTCSGAASFLINKMFQGSNCPANVNPASTSPPSDYCLIPGSGAPASTGKFFDPSTEQDRYYDQKNLNGNKYCETTDKTCTDSSPEAQDLEAIEDKLSEAGTYTIEGDQEAKEEEELARKRIDNVFGVGQNIQRPIIVELKNLEQDSSTLGKESSEMNHVGKFLEDSKFYLNNGSNNNCSPEADVDQMEDIENLKDISPESNTCDIIPQNSEKTLAESEFKPQSESSGSSPLVSKPPLGCPRKRAGTGRKLPSLPAESGVPPSSKPQKQTTPQKKEEKWTSSDVGKKKKSFLTSNQSNGGNRTRSKVDTDHDTDRLLKDTETAMAALEARVTNPSISQGTDGSESDVSSNTNYNFSKNSALRSSNRSLSDQPSSRKSSFSDNAKPKASSKNVINSKERNPPIQRNYSKGSEKGSISSDITSESEALETMSNNSDFSLECGSEGDGYNRRGSKGKGGISMTRPNRAFQLRQAKARGAEVVDKPPPHSGSGRGTSLSSTVSKASMVKGKVKRVNSVNLPAERLSETQRSTGLSTESIHKSYENIKGSSNFMRTDGGRYSLRVRRSASTSTPRNSNESSRIRSDLKSTKSQLKAAHSTPGLNIVSLSSKSNSQPTSRSNSPRSVDKNNLKRRKEFNQRQQKSSTGNLSSGSSTDTKNTKTQGSASKAECSEVSINSRMIRSASLELSKYKNSVDAVSSQKSSSRSYRDVSNIGEDRIKSGFVPYSGLGTFQSCLRHPEEFDYGNEERLLLPKSMQDINKSSLTTYSYQSAFAPASKRKPYTSNLQSSFSTLQSSCRNSSLLKKDDVLAKKRELFNSRQETLPLVIALSPVHLYKLLGSQLSTDMSLNERSYDNIIISSIYQLSLKLKTATDRTIQKLRESNKVSQTPSPVDDYLTDPSSSEMPAWKSANQELAAILCILRKIEHRIHVIDRVLFPDKDNGIDSDGLTQREKQLYLQEIERIRTEIAGFQPIDNPEDKMWKKKQRHPQGNSSTCHAIGLTEEELF</sequence>
<feature type="region of interest" description="Disordered" evidence="1">
    <location>
        <begin position="421"/>
        <end position="477"/>
    </location>
</feature>
<feature type="domain" description="FHA" evidence="2">
    <location>
        <begin position="28"/>
        <end position="80"/>
    </location>
</feature>
<reference evidence="4" key="1">
    <citation type="submission" date="2025-08" db="UniProtKB">
        <authorList>
            <consortium name="RefSeq"/>
        </authorList>
    </citation>
    <scope>IDENTIFICATION</scope>
</reference>
<dbReference type="PROSITE" id="PS50006">
    <property type="entry name" value="FHA_DOMAIN"/>
    <property type="match status" value="1"/>
</dbReference>
<feature type="region of interest" description="Disordered" evidence="1">
    <location>
        <begin position="163"/>
        <end position="315"/>
    </location>
</feature>
<feature type="region of interest" description="Disordered" evidence="1">
    <location>
        <begin position="1469"/>
        <end position="1492"/>
    </location>
</feature>
<feature type="compositionally biased region" description="Polar residues" evidence="1">
    <location>
        <begin position="570"/>
        <end position="586"/>
    </location>
</feature>
<feature type="compositionally biased region" description="Polar residues" evidence="1">
    <location>
        <begin position="1244"/>
        <end position="1254"/>
    </location>
</feature>
<protein>
    <submittedName>
        <fullName evidence="4">Centrosomal protein of 170 kDa protein B isoform X1</fullName>
    </submittedName>
</protein>
<dbReference type="RefSeq" id="XP_036367558.1">
    <property type="nucleotide sequence ID" value="XM_036511665.1"/>
</dbReference>
<feature type="compositionally biased region" description="Low complexity" evidence="1">
    <location>
        <begin position="256"/>
        <end position="265"/>
    </location>
</feature>
<dbReference type="InterPro" id="IPR000253">
    <property type="entry name" value="FHA_dom"/>
</dbReference>
<dbReference type="KEGG" id="osn:115222684"/>
<feature type="compositionally biased region" description="Basic and acidic residues" evidence="1">
    <location>
        <begin position="501"/>
        <end position="514"/>
    </location>
</feature>
<keyword evidence="3" id="KW-1185">Reference proteome</keyword>
<feature type="compositionally biased region" description="Polar residues" evidence="1">
    <location>
        <begin position="173"/>
        <end position="195"/>
    </location>
</feature>
<feature type="compositionally biased region" description="Polar residues" evidence="1">
    <location>
        <begin position="963"/>
        <end position="974"/>
    </location>
</feature>
<feature type="compositionally biased region" description="Low complexity" evidence="1">
    <location>
        <begin position="949"/>
        <end position="962"/>
    </location>
</feature>
<dbReference type="InterPro" id="IPR051176">
    <property type="entry name" value="Cent_Immune-Sig_Mod"/>
</dbReference>
<feature type="compositionally biased region" description="Basic and acidic residues" evidence="1">
    <location>
        <begin position="898"/>
        <end position="914"/>
    </location>
</feature>
<feature type="region of interest" description="Disordered" evidence="1">
    <location>
        <begin position="498"/>
        <end position="595"/>
    </location>
</feature>
<feature type="compositionally biased region" description="Polar residues" evidence="1">
    <location>
        <begin position="925"/>
        <end position="948"/>
    </location>
</feature>
<feature type="compositionally biased region" description="Basic and acidic residues" evidence="1">
    <location>
        <begin position="358"/>
        <end position="369"/>
    </location>
</feature>
<evidence type="ECO:0000259" key="2">
    <source>
        <dbReference type="PROSITE" id="PS50006"/>
    </source>
</evidence>
<accession>A0A7E6FIX4</accession>
<feature type="compositionally biased region" description="Polar residues" evidence="1">
    <location>
        <begin position="1156"/>
        <end position="1168"/>
    </location>
</feature>
<dbReference type="InterPro" id="IPR008984">
    <property type="entry name" value="SMAD_FHA_dom_sf"/>
</dbReference>
<dbReference type="Gene3D" id="2.60.200.20">
    <property type="match status" value="1"/>
</dbReference>
<gene>
    <name evidence="4" type="primary">LOC115222684</name>
</gene>
<feature type="compositionally biased region" description="Basic and acidic residues" evidence="1">
    <location>
        <begin position="558"/>
        <end position="568"/>
    </location>
</feature>
<feature type="compositionally biased region" description="Polar residues" evidence="1">
    <location>
        <begin position="884"/>
        <end position="895"/>
    </location>
</feature>
<evidence type="ECO:0000313" key="3">
    <source>
        <dbReference type="Proteomes" id="UP000515154"/>
    </source>
</evidence>
<feature type="compositionally biased region" description="Polar residues" evidence="1">
    <location>
        <begin position="792"/>
        <end position="806"/>
    </location>
</feature>
<evidence type="ECO:0000313" key="4">
    <source>
        <dbReference type="RefSeq" id="XP_036367558.1"/>
    </source>
</evidence>
<feature type="compositionally biased region" description="Low complexity" evidence="1">
    <location>
        <begin position="1232"/>
        <end position="1243"/>
    </location>
</feature>
<feature type="compositionally biased region" description="Basic and acidic residues" evidence="1">
    <location>
        <begin position="531"/>
        <end position="543"/>
    </location>
</feature>
<dbReference type="PANTHER" id="PTHR15715:SF47">
    <property type="entry name" value="FHA DOMAIN-CONTAINING PROTEIN"/>
    <property type="match status" value="1"/>
</dbReference>
<feature type="compositionally biased region" description="Basic and acidic residues" evidence="1">
    <location>
        <begin position="1067"/>
        <end position="1076"/>
    </location>
</feature>
<feature type="region of interest" description="Disordered" evidence="1">
    <location>
        <begin position="1570"/>
        <end position="1594"/>
    </location>
</feature>
<feature type="compositionally biased region" description="Basic and acidic residues" evidence="1">
    <location>
        <begin position="429"/>
        <end position="463"/>
    </location>
</feature>
<organism evidence="3 4">
    <name type="scientific">Octopus sinensis</name>
    <name type="common">East Asian common octopus</name>
    <dbReference type="NCBI Taxonomy" id="2607531"/>
    <lineage>
        <taxon>Eukaryota</taxon>
        <taxon>Metazoa</taxon>
        <taxon>Spiralia</taxon>
        <taxon>Lophotrochozoa</taxon>
        <taxon>Mollusca</taxon>
        <taxon>Cephalopoda</taxon>
        <taxon>Coleoidea</taxon>
        <taxon>Octopodiformes</taxon>
        <taxon>Octopoda</taxon>
        <taxon>Incirrata</taxon>
        <taxon>Octopodidae</taxon>
        <taxon>Octopus</taxon>
    </lineage>
</organism>
<feature type="compositionally biased region" description="Basic and acidic residues" evidence="1">
    <location>
        <begin position="163"/>
        <end position="172"/>
    </location>
</feature>